<feature type="binding site" evidence="4">
    <location>
        <begin position="111"/>
        <end position="112"/>
    </location>
    <ligand>
        <name>substrate</name>
    </ligand>
</feature>
<dbReference type="Proteomes" id="UP000663720">
    <property type="component" value="Chromosome"/>
</dbReference>
<evidence type="ECO:0000256" key="3">
    <source>
        <dbReference type="ARBA" id="ARBA00023239"/>
    </source>
</evidence>
<dbReference type="AlphaFoldDB" id="A0A975BDV7"/>
<keyword evidence="2 4" id="KW-0474">Menaquinone biosynthesis</keyword>
<organism evidence="5 6">
    <name type="scientific">Desulfonema limicola</name>
    <dbReference type="NCBI Taxonomy" id="45656"/>
    <lineage>
        <taxon>Bacteria</taxon>
        <taxon>Pseudomonadati</taxon>
        <taxon>Thermodesulfobacteriota</taxon>
        <taxon>Desulfobacteria</taxon>
        <taxon>Desulfobacterales</taxon>
        <taxon>Desulfococcaceae</taxon>
        <taxon>Desulfonema</taxon>
    </lineage>
</organism>
<dbReference type="Gene3D" id="3.40.190.10">
    <property type="entry name" value="Periplasmic binding protein-like II"/>
    <property type="match status" value="2"/>
</dbReference>
<dbReference type="GO" id="GO:0009234">
    <property type="term" value="P:menaquinone biosynthetic process"/>
    <property type="evidence" value="ECO:0007669"/>
    <property type="project" value="UniProtKB-UniRule"/>
</dbReference>
<dbReference type="InterPro" id="IPR030869">
    <property type="entry name" value="MqnD"/>
</dbReference>
<name>A0A975BDV7_9BACT</name>
<dbReference type="GO" id="GO:0016830">
    <property type="term" value="F:carbon-carbon lyase activity"/>
    <property type="evidence" value="ECO:0007669"/>
    <property type="project" value="UniProtKB-UniRule"/>
</dbReference>
<evidence type="ECO:0000313" key="5">
    <source>
        <dbReference type="EMBL" id="QTA83450.1"/>
    </source>
</evidence>
<comment type="similarity">
    <text evidence="4">Belongs to the MqnA/MqnD family. MqnD subfamily.</text>
</comment>
<feature type="binding site" evidence="4">
    <location>
        <begin position="57"/>
        <end position="59"/>
    </location>
    <ligand>
        <name>substrate</name>
    </ligand>
</feature>
<evidence type="ECO:0000256" key="1">
    <source>
        <dbReference type="ARBA" id="ARBA00004863"/>
    </source>
</evidence>
<comment type="function">
    <text evidence="4">Catalyzes the conversion of cyclic dehypoxanthine futalosine (cyclic DHFL) into 1,4-dihydroxy-6-naphthoate, a step in the biosynthesis of menaquinone (MK, vitamin K2).</text>
</comment>
<dbReference type="KEGG" id="dli:dnl_58570"/>
<proteinExistence type="inferred from homology"/>
<comment type="catalytic activity">
    <reaction evidence="4">
        <text>cyclic dehypoxanthinylfutalosinate = 1,4-dihydroxy-6-naphthoate + dihydroxyacetone</text>
        <dbReference type="Rhea" id="RHEA:33087"/>
        <dbReference type="ChEBI" id="CHEBI:16016"/>
        <dbReference type="ChEBI" id="CHEBI:64254"/>
        <dbReference type="ChEBI" id="CHEBI:64270"/>
        <dbReference type="EC" id="4.1.99.29"/>
    </reaction>
</comment>
<dbReference type="InterPro" id="IPR003773">
    <property type="entry name" value="Menaquinone_biosynth"/>
</dbReference>
<dbReference type="PANTHER" id="PTHR37167">
    <property type="entry name" value="1,4-DIHYDROXY-6-NAPHTOATE SYNTHASE"/>
    <property type="match status" value="1"/>
</dbReference>
<dbReference type="HAMAP" id="MF_00996">
    <property type="entry name" value="MqnD"/>
    <property type="match status" value="1"/>
</dbReference>
<protein>
    <recommendedName>
        <fullName evidence="4">1,4-dihydroxy-6-naphtoate synthase</fullName>
        <ecNumber evidence="4">4.1.99.29</ecNumber>
    </recommendedName>
    <alternativeName>
        <fullName evidence="4">Menaquinone biosynthetic enzyme MqnD</fullName>
    </alternativeName>
</protein>
<dbReference type="EC" id="4.1.99.29" evidence="4"/>
<comment type="pathway">
    <text evidence="1 4">Quinol/quinone metabolism; menaquinone biosynthesis.</text>
</comment>
<dbReference type="PANTHER" id="PTHR37167:SF1">
    <property type="entry name" value="1,4-DIHYDROXY-6-NAPHTOATE SYNTHASE"/>
    <property type="match status" value="1"/>
</dbReference>
<evidence type="ECO:0000256" key="4">
    <source>
        <dbReference type="HAMAP-Rule" id="MF_00996"/>
    </source>
</evidence>
<sequence length="278" mass="31152">MKKKLSLGYSPCPNDTFIFYALAHNKIDLHDLEFSIKLEDVETLNQYAKKGMLDISKLSFAAIGHVQETYALLRSGAALGRGCGPLIVAKKGIELSDLKNINIAVPGMWTTACLLLRLFLETQPKIRAMTFDQIMPGIARGDFDAGVIIHEGRFTYENYGLTCLADLGQWWEQKKSLPIPLGGIAIRRDIDLETAIKVQTAIHESTAYAFSHKNETDEYIQSHAQEMSDHVIKQHIELYVNDFTLNLDHEGETAVNTLFKEAENLGIIPRHTKSLFAC</sequence>
<keyword evidence="3 4" id="KW-0456">Lyase</keyword>
<dbReference type="CDD" id="cd13635">
    <property type="entry name" value="PBP2_Ttha1568_Mqnd"/>
    <property type="match status" value="1"/>
</dbReference>
<dbReference type="Pfam" id="PF02621">
    <property type="entry name" value="VitK2_biosynth"/>
    <property type="match status" value="1"/>
</dbReference>
<evidence type="ECO:0000313" key="6">
    <source>
        <dbReference type="Proteomes" id="UP000663720"/>
    </source>
</evidence>
<keyword evidence="6" id="KW-1185">Reference proteome</keyword>
<dbReference type="EMBL" id="CP061799">
    <property type="protein sequence ID" value="QTA83450.1"/>
    <property type="molecule type" value="Genomic_DNA"/>
</dbReference>
<dbReference type="SUPFAM" id="SSF53850">
    <property type="entry name" value="Periplasmic binding protein-like II"/>
    <property type="match status" value="1"/>
</dbReference>
<accession>A0A975BDV7</accession>
<dbReference type="RefSeq" id="WP_207689301.1">
    <property type="nucleotide sequence ID" value="NZ_CP061799.1"/>
</dbReference>
<reference evidence="5" key="1">
    <citation type="journal article" date="2021" name="Microb. Physiol.">
        <title>Proteogenomic Insights into the Physiology of Marine, Sulfate-Reducing, Filamentous Desulfonema limicola and Desulfonema magnum.</title>
        <authorList>
            <person name="Schnaars V."/>
            <person name="Wohlbrand L."/>
            <person name="Scheve S."/>
            <person name="Hinrichs C."/>
            <person name="Reinhardt R."/>
            <person name="Rabus R."/>
        </authorList>
    </citation>
    <scope>NUCLEOTIDE SEQUENCE</scope>
    <source>
        <strain evidence="5">5ac10</strain>
    </source>
</reference>
<feature type="active site" description="Proton acceptor" evidence="4">
    <location>
        <position position="150"/>
    </location>
</feature>
<gene>
    <name evidence="4" type="primary">mqnD</name>
    <name evidence="5" type="ORF">dnl_58570</name>
</gene>
<evidence type="ECO:0000256" key="2">
    <source>
        <dbReference type="ARBA" id="ARBA00022428"/>
    </source>
</evidence>